<dbReference type="AlphaFoldDB" id="A0AAN7AD73"/>
<dbReference type="Gene3D" id="3.40.50.1110">
    <property type="entry name" value="SGNH hydrolase"/>
    <property type="match status" value="1"/>
</dbReference>
<dbReference type="InterPro" id="IPR013830">
    <property type="entry name" value="SGNH_hydro"/>
</dbReference>
<dbReference type="Proteomes" id="UP001302126">
    <property type="component" value="Unassembled WGS sequence"/>
</dbReference>
<feature type="domain" description="SGNH hydrolase-type esterase" evidence="1">
    <location>
        <begin position="3"/>
        <end position="180"/>
    </location>
</feature>
<dbReference type="CDD" id="cd01833">
    <property type="entry name" value="XynB_like"/>
    <property type="match status" value="1"/>
</dbReference>
<dbReference type="PANTHER" id="PTHR30383:SF2">
    <property type="entry name" value="CELLULOSE-BINDING PROTEIN"/>
    <property type="match status" value="1"/>
</dbReference>
<evidence type="ECO:0000313" key="3">
    <source>
        <dbReference type="Proteomes" id="UP001302126"/>
    </source>
</evidence>
<dbReference type="SUPFAM" id="SSF52266">
    <property type="entry name" value="SGNH hydrolase"/>
    <property type="match status" value="1"/>
</dbReference>
<gene>
    <name evidence="2" type="ORF">QBC35DRAFT_444449</name>
</gene>
<dbReference type="EMBL" id="MU864602">
    <property type="protein sequence ID" value="KAK4182873.1"/>
    <property type="molecule type" value="Genomic_DNA"/>
</dbReference>
<name>A0AAN7AD73_9PEZI</name>
<protein>
    <submittedName>
        <fullName evidence="2">Endoglucanase X</fullName>
    </submittedName>
</protein>
<accession>A0AAN7AD73</accession>
<keyword evidence="3" id="KW-1185">Reference proteome</keyword>
<reference evidence="2" key="2">
    <citation type="submission" date="2023-05" db="EMBL/GenBank/DDBJ databases">
        <authorList>
            <consortium name="Lawrence Berkeley National Laboratory"/>
            <person name="Steindorff A."/>
            <person name="Hensen N."/>
            <person name="Bonometti L."/>
            <person name="Westerberg I."/>
            <person name="Brannstrom I.O."/>
            <person name="Guillou S."/>
            <person name="Cros-Aarteil S."/>
            <person name="Calhoun S."/>
            <person name="Haridas S."/>
            <person name="Kuo A."/>
            <person name="Mondo S."/>
            <person name="Pangilinan J."/>
            <person name="Riley R."/>
            <person name="Labutti K."/>
            <person name="Andreopoulos B."/>
            <person name="Lipzen A."/>
            <person name="Chen C."/>
            <person name="Yanf M."/>
            <person name="Daum C."/>
            <person name="Ng V."/>
            <person name="Clum A."/>
            <person name="Ohm R."/>
            <person name="Martin F."/>
            <person name="Silar P."/>
            <person name="Natvig D."/>
            <person name="Lalanne C."/>
            <person name="Gautier V."/>
            <person name="Ament-Velasquez S.L."/>
            <person name="Kruys A."/>
            <person name="Hutchinson M.I."/>
            <person name="Powell A.J."/>
            <person name="Barry K."/>
            <person name="Miller A.N."/>
            <person name="Grigoriev I.V."/>
            <person name="Debuchy R."/>
            <person name="Gladieux P."/>
            <person name="Thoren M.H."/>
            <person name="Johannesson H."/>
        </authorList>
    </citation>
    <scope>NUCLEOTIDE SEQUENCE</scope>
    <source>
        <strain evidence="2">PSN309</strain>
    </source>
</reference>
<reference evidence="2" key="1">
    <citation type="journal article" date="2023" name="Mol. Phylogenet. Evol.">
        <title>Genome-scale phylogeny and comparative genomics of the fungal order Sordariales.</title>
        <authorList>
            <person name="Hensen N."/>
            <person name="Bonometti L."/>
            <person name="Westerberg I."/>
            <person name="Brannstrom I.O."/>
            <person name="Guillou S."/>
            <person name="Cros-Aarteil S."/>
            <person name="Calhoun S."/>
            <person name="Haridas S."/>
            <person name="Kuo A."/>
            <person name="Mondo S."/>
            <person name="Pangilinan J."/>
            <person name="Riley R."/>
            <person name="LaButti K."/>
            <person name="Andreopoulos B."/>
            <person name="Lipzen A."/>
            <person name="Chen C."/>
            <person name="Yan M."/>
            <person name="Daum C."/>
            <person name="Ng V."/>
            <person name="Clum A."/>
            <person name="Steindorff A."/>
            <person name="Ohm R.A."/>
            <person name="Martin F."/>
            <person name="Silar P."/>
            <person name="Natvig D.O."/>
            <person name="Lalanne C."/>
            <person name="Gautier V."/>
            <person name="Ament-Velasquez S.L."/>
            <person name="Kruys A."/>
            <person name="Hutchinson M.I."/>
            <person name="Powell A.J."/>
            <person name="Barry K."/>
            <person name="Miller A.N."/>
            <person name="Grigoriev I.V."/>
            <person name="Debuchy R."/>
            <person name="Gladieux P."/>
            <person name="Hiltunen Thoren M."/>
            <person name="Johannesson H."/>
        </authorList>
    </citation>
    <scope>NUCLEOTIDE SEQUENCE</scope>
    <source>
        <strain evidence="2">PSN309</strain>
    </source>
</reference>
<comment type="caution">
    <text evidence="2">The sequence shown here is derived from an EMBL/GenBank/DDBJ whole genome shotgun (WGS) entry which is preliminary data.</text>
</comment>
<proteinExistence type="predicted"/>
<evidence type="ECO:0000259" key="1">
    <source>
        <dbReference type="Pfam" id="PF13472"/>
    </source>
</evidence>
<dbReference type="Pfam" id="PF13472">
    <property type="entry name" value="Lipase_GDSL_2"/>
    <property type="match status" value="1"/>
</dbReference>
<evidence type="ECO:0000313" key="2">
    <source>
        <dbReference type="EMBL" id="KAK4182873.1"/>
    </source>
</evidence>
<dbReference type="PANTHER" id="PTHR30383">
    <property type="entry name" value="THIOESTERASE 1/PROTEASE 1/LYSOPHOSPHOLIPASE L1"/>
    <property type="match status" value="1"/>
</dbReference>
<dbReference type="InterPro" id="IPR036514">
    <property type="entry name" value="SGNH_hydro_sf"/>
</dbReference>
<dbReference type="InterPro" id="IPR051532">
    <property type="entry name" value="Ester_Hydrolysis_Enzymes"/>
</dbReference>
<organism evidence="2 3">
    <name type="scientific">Podospora australis</name>
    <dbReference type="NCBI Taxonomy" id="1536484"/>
    <lineage>
        <taxon>Eukaryota</taxon>
        <taxon>Fungi</taxon>
        <taxon>Dikarya</taxon>
        <taxon>Ascomycota</taxon>
        <taxon>Pezizomycotina</taxon>
        <taxon>Sordariomycetes</taxon>
        <taxon>Sordariomycetidae</taxon>
        <taxon>Sordariales</taxon>
        <taxon>Podosporaceae</taxon>
        <taxon>Podospora</taxon>
    </lineage>
</organism>
<sequence>MPLGDSITDYGCWRAWIWERFQNDGHSNVDLVGGELAGENCRNLDFDRDHEGHPGFPLIDIAAKNQLVGWLSQNNADVVTVHLGTVDIVRGTPKVADLIAALGKLVDQMRASNAVMRIIIAQIIPQADTNKNRLVQEYNRAIPAFAASKNITTSPIWVVDQWTGFSTADLSDGIHAAPTGIQKIADKFYPALVRAIESIENFEETLPGFSPTA</sequence>
<dbReference type="GO" id="GO:0004622">
    <property type="term" value="F:phosphatidylcholine lysophospholipase activity"/>
    <property type="evidence" value="ECO:0007669"/>
    <property type="project" value="TreeGrafter"/>
</dbReference>